<reference evidence="2" key="1">
    <citation type="submission" date="2020-06" db="EMBL/GenBank/DDBJ databases">
        <title>Draft genome of Bugula neritina, a colonial animal packing powerful symbionts and potential medicines.</title>
        <authorList>
            <person name="Rayko M."/>
        </authorList>
    </citation>
    <scope>NUCLEOTIDE SEQUENCE [LARGE SCALE GENOMIC DNA]</scope>
    <source>
        <strain evidence="2">Kwan_BN1</strain>
    </source>
</reference>
<dbReference type="Proteomes" id="UP000593567">
    <property type="component" value="Unassembled WGS sequence"/>
</dbReference>
<accession>A0A7J7KJC3</accession>
<name>A0A7J7KJC3_BUGNE</name>
<keyword evidence="1" id="KW-0472">Membrane</keyword>
<gene>
    <name evidence="2" type="ORF">EB796_003667</name>
</gene>
<protein>
    <submittedName>
        <fullName evidence="2">Uncharacterized protein</fullName>
    </submittedName>
</protein>
<comment type="caution">
    <text evidence="2">The sequence shown here is derived from an EMBL/GenBank/DDBJ whole genome shotgun (WGS) entry which is preliminary data.</text>
</comment>
<keyword evidence="3" id="KW-1185">Reference proteome</keyword>
<sequence length="70" mass="8058">MPCNSYKSVIRLFIEQQDQILLVLNTIDSLIIQKFECYNKISFAEQKAAGLKTIFVITALLIFIAMQNLF</sequence>
<dbReference type="EMBL" id="VXIV02000481">
    <property type="protein sequence ID" value="KAF6038021.1"/>
    <property type="molecule type" value="Genomic_DNA"/>
</dbReference>
<dbReference type="AlphaFoldDB" id="A0A7J7KJC3"/>
<evidence type="ECO:0000256" key="1">
    <source>
        <dbReference type="SAM" id="Phobius"/>
    </source>
</evidence>
<keyword evidence="1" id="KW-1133">Transmembrane helix</keyword>
<evidence type="ECO:0000313" key="3">
    <source>
        <dbReference type="Proteomes" id="UP000593567"/>
    </source>
</evidence>
<organism evidence="2 3">
    <name type="scientific">Bugula neritina</name>
    <name type="common">Brown bryozoan</name>
    <name type="synonym">Sertularia neritina</name>
    <dbReference type="NCBI Taxonomy" id="10212"/>
    <lineage>
        <taxon>Eukaryota</taxon>
        <taxon>Metazoa</taxon>
        <taxon>Spiralia</taxon>
        <taxon>Lophotrochozoa</taxon>
        <taxon>Bryozoa</taxon>
        <taxon>Gymnolaemata</taxon>
        <taxon>Cheilostomatida</taxon>
        <taxon>Flustrina</taxon>
        <taxon>Buguloidea</taxon>
        <taxon>Bugulidae</taxon>
        <taxon>Bugula</taxon>
    </lineage>
</organism>
<feature type="transmembrane region" description="Helical" evidence="1">
    <location>
        <begin position="49"/>
        <end position="69"/>
    </location>
</feature>
<keyword evidence="1" id="KW-0812">Transmembrane</keyword>
<proteinExistence type="predicted"/>
<evidence type="ECO:0000313" key="2">
    <source>
        <dbReference type="EMBL" id="KAF6038021.1"/>
    </source>
</evidence>